<dbReference type="PROSITE" id="PS51257">
    <property type="entry name" value="PROKAR_LIPOPROTEIN"/>
    <property type="match status" value="1"/>
</dbReference>
<gene>
    <name evidence="1" type="ORF">RRG08_063385</name>
</gene>
<comment type="caution">
    <text evidence="1">The sequence shown here is derived from an EMBL/GenBank/DDBJ whole genome shotgun (WGS) entry which is preliminary data.</text>
</comment>
<evidence type="ECO:0000313" key="1">
    <source>
        <dbReference type="EMBL" id="KAK3798374.1"/>
    </source>
</evidence>
<evidence type="ECO:0000313" key="2">
    <source>
        <dbReference type="Proteomes" id="UP001283361"/>
    </source>
</evidence>
<accession>A0AAE1E8L6</accession>
<name>A0AAE1E8L6_9GAST</name>
<dbReference type="EMBL" id="JAWDGP010000692">
    <property type="protein sequence ID" value="KAK3798374.1"/>
    <property type="molecule type" value="Genomic_DNA"/>
</dbReference>
<sequence length="113" mass="12487">MKRTQHHGTVMAAGRGQKHNQPISLAFLVSGGCIDWLIEPVRYKNEALHSLATYQMQQVLTSPKSIQGALPGAPVMLVSRATPDNKHDILSHGSSWSIACFLDTPPIRQPREY</sequence>
<reference evidence="1" key="1">
    <citation type="journal article" date="2023" name="G3 (Bethesda)">
        <title>A reference genome for the long-term kleptoplast-retaining sea slug Elysia crispata morphotype clarki.</title>
        <authorList>
            <person name="Eastman K.E."/>
            <person name="Pendleton A.L."/>
            <person name="Shaikh M.A."/>
            <person name="Suttiyut T."/>
            <person name="Ogas R."/>
            <person name="Tomko P."/>
            <person name="Gavelis G."/>
            <person name="Widhalm J.R."/>
            <person name="Wisecaver J.H."/>
        </authorList>
    </citation>
    <scope>NUCLEOTIDE SEQUENCE</scope>
    <source>
        <strain evidence="1">ECLA1</strain>
    </source>
</reference>
<dbReference type="AlphaFoldDB" id="A0AAE1E8L6"/>
<protein>
    <submittedName>
        <fullName evidence="1">Uncharacterized protein</fullName>
    </submittedName>
</protein>
<dbReference type="Proteomes" id="UP001283361">
    <property type="component" value="Unassembled WGS sequence"/>
</dbReference>
<organism evidence="1 2">
    <name type="scientific">Elysia crispata</name>
    <name type="common">lettuce slug</name>
    <dbReference type="NCBI Taxonomy" id="231223"/>
    <lineage>
        <taxon>Eukaryota</taxon>
        <taxon>Metazoa</taxon>
        <taxon>Spiralia</taxon>
        <taxon>Lophotrochozoa</taxon>
        <taxon>Mollusca</taxon>
        <taxon>Gastropoda</taxon>
        <taxon>Heterobranchia</taxon>
        <taxon>Euthyneura</taxon>
        <taxon>Panpulmonata</taxon>
        <taxon>Sacoglossa</taxon>
        <taxon>Placobranchoidea</taxon>
        <taxon>Plakobranchidae</taxon>
        <taxon>Elysia</taxon>
    </lineage>
</organism>
<keyword evidence="2" id="KW-1185">Reference proteome</keyword>
<proteinExistence type="predicted"/>